<reference evidence="3 4" key="1">
    <citation type="submission" date="2021-04" db="EMBL/GenBank/DDBJ databases">
        <authorList>
            <person name="Ivanova A."/>
        </authorList>
    </citation>
    <scope>NUCLEOTIDE SEQUENCE [LARGE SCALE GENOMIC DNA]</scope>
    <source>
        <strain evidence="3 4">G18</strain>
    </source>
</reference>
<feature type="transmembrane region" description="Helical" evidence="2">
    <location>
        <begin position="233"/>
        <end position="250"/>
    </location>
</feature>
<feature type="transmembrane region" description="Helical" evidence="2">
    <location>
        <begin position="372"/>
        <end position="393"/>
    </location>
</feature>
<feature type="transmembrane region" description="Helical" evidence="2">
    <location>
        <begin position="454"/>
        <end position="477"/>
    </location>
</feature>
<accession>A0ABS5BMQ8</accession>
<name>A0ABS5BMQ8_9BACT</name>
<keyword evidence="2" id="KW-0472">Membrane</keyword>
<keyword evidence="2" id="KW-1133">Transmembrane helix</keyword>
<feature type="transmembrane region" description="Helical" evidence="2">
    <location>
        <begin position="27"/>
        <end position="47"/>
    </location>
</feature>
<dbReference type="PANTHER" id="PTHR43471">
    <property type="entry name" value="ABC TRANSPORTER PERMEASE"/>
    <property type="match status" value="1"/>
</dbReference>
<evidence type="ECO:0000313" key="3">
    <source>
        <dbReference type="EMBL" id="MBP3954178.1"/>
    </source>
</evidence>
<dbReference type="Pfam" id="PF12679">
    <property type="entry name" value="ABC2_membrane_2"/>
    <property type="match status" value="1"/>
</dbReference>
<feature type="transmembrane region" description="Helical" evidence="2">
    <location>
        <begin position="489"/>
        <end position="508"/>
    </location>
</feature>
<feature type="compositionally biased region" description="Pro residues" evidence="1">
    <location>
        <begin position="267"/>
        <end position="284"/>
    </location>
</feature>
<feature type="transmembrane region" description="Helical" evidence="2">
    <location>
        <begin position="75"/>
        <end position="96"/>
    </location>
</feature>
<dbReference type="EMBL" id="JAGKQQ010000001">
    <property type="protein sequence ID" value="MBP3954178.1"/>
    <property type="molecule type" value="Genomic_DNA"/>
</dbReference>
<evidence type="ECO:0000256" key="2">
    <source>
        <dbReference type="SAM" id="Phobius"/>
    </source>
</evidence>
<keyword evidence="4" id="KW-1185">Reference proteome</keyword>
<feature type="transmembrane region" description="Helical" evidence="2">
    <location>
        <begin position="157"/>
        <end position="182"/>
    </location>
</feature>
<comment type="caution">
    <text evidence="3">The sequence shown here is derived from an EMBL/GenBank/DDBJ whole genome shotgun (WGS) entry which is preliminary data.</text>
</comment>
<proteinExistence type="predicted"/>
<organism evidence="3 4">
    <name type="scientific">Gemmata palustris</name>
    <dbReference type="NCBI Taxonomy" id="2822762"/>
    <lineage>
        <taxon>Bacteria</taxon>
        <taxon>Pseudomonadati</taxon>
        <taxon>Planctomycetota</taxon>
        <taxon>Planctomycetia</taxon>
        <taxon>Gemmatales</taxon>
        <taxon>Gemmataceae</taxon>
        <taxon>Gemmata</taxon>
    </lineage>
</organism>
<gene>
    <name evidence="3" type="ORF">J8F10_02560</name>
</gene>
<feature type="transmembrane region" description="Helical" evidence="2">
    <location>
        <begin position="520"/>
        <end position="546"/>
    </location>
</feature>
<evidence type="ECO:0000313" key="4">
    <source>
        <dbReference type="Proteomes" id="UP000676565"/>
    </source>
</evidence>
<feature type="transmembrane region" description="Helical" evidence="2">
    <location>
        <begin position="194"/>
        <end position="221"/>
    </location>
</feature>
<protein>
    <submittedName>
        <fullName evidence="3">ABC transporter permease subunit</fullName>
    </submittedName>
</protein>
<sequence length="549" mass="58001">MWPFGLFGSLAAWELRRIARRGLATRVRLVLLYALFVAFLAFATYWFHHLPTRDVFFGRPGVLSPAELARFADSFALTLLEVQLVAVVALTPALAASAVSEEKYRQTLPLLLTTLLTDREIVFGKAAARIVFVLSALFAGLPVLMITQLFGGVSVGFLAAAYAVTTGTVVLCAALGVSAACYAPDLRSAVLRAYARVAVFVCGAFVPPLVLASPFAVLVVLAHEPLTDPEFCAVGFGSPLLQVLVGWIFLARAVRALRLRDATAGPPPVTAYPEPPKPAEPPLLQPEDEVPPDLPPIDAADPVLWKERCVGWRPEWALPTLSTVLGTGAGAGALVLFAWGAWTFLARLGRTFDPSEIERLSQQPGGLETGGWLLTIAGVLAAGRYLLPLAVGLSGAIAGERFRGTLDVLLATTLDRRTVLRAKVQAHAERGTAFAAIAVAAVGMAFIADAGIRVGLAAAGLAALAIVLVIALGAWLTVRCPSDSRAFRLSLPITMLVVGWPVLAWNLLRGDVPVPPQMMFWGLLSAGGACGAASAVLWAHAAHVLARGE</sequence>
<feature type="transmembrane region" description="Helical" evidence="2">
    <location>
        <begin position="130"/>
        <end position="151"/>
    </location>
</feature>
<feature type="transmembrane region" description="Helical" evidence="2">
    <location>
        <begin position="431"/>
        <end position="448"/>
    </location>
</feature>
<feature type="region of interest" description="Disordered" evidence="1">
    <location>
        <begin position="267"/>
        <end position="288"/>
    </location>
</feature>
<feature type="transmembrane region" description="Helical" evidence="2">
    <location>
        <begin position="316"/>
        <end position="342"/>
    </location>
</feature>
<dbReference type="RefSeq" id="WP_210652321.1">
    <property type="nucleotide sequence ID" value="NZ_JAGKQQ010000001.1"/>
</dbReference>
<keyword evidence="2" id="KW-0812">Transmembrane</keyword>
<evidence type="ECO:0000256" key="1">
    <source>
        <dbReference type="SAM" id="MobiDB-lite"/>
    </source>
</evidence>
<dbReference type="Proteomes" id="UP000676565">
    <property type="component" value="Unassembled WGS sequence"/>
</dbReference>